<reference evidence="9" key="1">
    <citation type="submission" date="2024-04" db="UniProtKB">
        <authorList>
            <consortium name="EnsemblMetazoa"/>
        </authorList>
    </citation>
    <scope>IDENTIFICATION</scope>
    <source>
        <strain evidence="9">EBRO</strain>
    </source>
</reference>
<dbReference type="AlphaFoldDB" id="A0AAG5DBE0"/>
<evidence type="ECO:0000256" key="2">
    <source>
        <dbReference type="ARBA" id="ARBA00022475"/>
    </source>
</evidence>
<dbReference type="PANTHER" id="PTHR21143">
    <property type="entry name" value="INVERTEBRATE GUSTATORY RECEPTOR"/>
    <property type="match status" value="1"/>
</dbReference>
<evidence type="ECO:0000313" key="10">
    <source>
        <dbReference type="Proteomes" id="UP000075880"/>
    </source>
</evidence>
<evidence type="ECO:0000256" key="1">
    <source>
        <dbReference type="ARBA" id="ARBA00004651"/>
    </source>
</evidence>
<keyword evidence="7 8" id="KW-0807">Transducer</keyword>
<evidence type="ECO:0000256" key="4">
    <source>
        <dbReference type="ARBA" id="ARBA00022989"/>
    </source>
</evidence>
<sequence>MLSYILCYILSTFAKGVVLLLMYGALQYLLIVSKTFNEFILSGRHITSESVRNGFMRLYEQMWECCESYNALFGIPIVCYLTHVSIQTVTVLYQLFSIFMLDKEKLTSADIAFSVEEIVWALFDMLYVMLIIGTCSLLKDEAALLGVVPFRFRLYRARLEQRKVLLSFCYFVSLVGQSVRLIMNMSWSWNFALESSFLRVTAIIAYLCESMLLALPLLEMIGDKVINRLLLVSFVLAVMSGILSITFDRKAKELRVSKILVVYSMLLAVGCTVLYQSTQFLLSSARYKGGIKLTSVNLVISAIQGQVVLQTFMSAAWQRYQKRYHVTTLLKELYHLKMELFSAIELGIRWMKLRILGKIMLSQLILTSSFMLAIVELVISDHENLEQELLLLCVFYYPKVAIVYSVSLHYAVMMYLQNLHYALNERMKHLLLEHASDSAENMKGYARTQHSVYMRSKLNHLSDARCRIANCCNKTHAFYEQLLLNCCFLCMTFIVSQLYHFFEILYLNYRAQTSLSVPGLAHETLMCVLCFYELYSMMNACEMVREQSRKTQTLLLRLNVTKIDHKLKQSIEVFALQTLHQPIEFTASRMFTLDYTVLFSRYPDGGLFSRDNGRLIPPGTTGRISGPSFRFV</sequence>
<accession>A0AAG5DBE0</accession>
<feature type="transmembrane region" description="Helical" evidence="8">
    <location>
        <begin position="395"/>
        <end position="416"/>
    </location>
</feature>
<feature type="transmembrane region" description="Helical" evidence="8">
    <location>
        <begin position="259"/>
        <end position="282"/>
    </location>
</feature>
<feature type="transmembrane region" description="Helical" evidence="8">
    <location>
        <begin position="12"/>
        <end position="31"/>
    </location>
</feature>
<organism evidence="9 10">
    <name type="scientific">Anopheles atroparvus</name>
    <name type="common">European mosquito</name>
    <dbReference type="NCBI Taxonomy" id="41427"/>
    <lineage>
        <taxon>Eukaryota</taxon>
        <taxon>Metazoa</taxon>
        <taxon>Ecdysozoa</taxon>
        <taxon>Arthropoda</taxon>
        <taxon>Hexapoda</taxon>
        <taxon>Insecta</taxon>
        <taxon>Pterygota</taxon>
        <taxon>Neoptera</taxon>
        <taxon>Endopterygota</taxon>
        <taxon>Diptera</taxon>
        <taxon>Nematocera</taxon>
        <taxon>Culicoidea</taxon>
        <taxon>Culicidae</taxon>
        <taxon>Anophelinae</taxon>
        <taxon>Anopheles</taxon>
    </lineage>
</organism>
<keyword evidence="3 8" id="KW-0812">Transmembrane</keyword>
<dbReference type="GO" id="GO:0030424">
    <property type="term" value="C:axon"/>
    <property type="evidence" value="ECO:0007669"/>
    <property type="project" value="TreeGrafter"/>
</dbReference>
<evidence type="ECO:0000256" key="8">
    <source>
        <dbReference type="RuleBase" id="RU363108"/>
    </source>
</evidence>
<evidence type="ECO:0000313" key="9">
    <source>
        <dbReference type="EnsemblMetazoa" id="ENSAATROPP008165"/>
    </source>
</evidence>
<dbReference type="GO" id="GO:0007165">
    <property type="term" value="P:signal transduction"/>
    <property type="evidence" value="ECO:0007669"/>
    <property type="project" value="UniProtKB-KW"/>
</dbReference>
<dbReference type="EnsemblMetazoa" id="ENSAATROPT009038">
    <property type="protein sequence ID" value="ENSAATROPP008165"/>
    <property type="gene ID" value="ENSAATROPG007358"/>
</dbReference>
<feature type="transmembrane region" description="Helical" evidence="8">
    <location>
        <begin position="514"/>
        <end position="535"/>
    </location>
</feature>
<comment type="function">
    <text evidence="8">Gustatory receptor which mediates acceptance or avoidance behavior, depending on its substrates.</text>
</comment>
<dbReference type="PANTHER" id="PTHR21143:SF133">
    <property type="entry name" value="GUSTATORY AND PHEROMONE RECEPTOR 32A-RELATED"/>
    <property type="match status" value="1"/>
</dbReference>
<keyword evidence="6 8" id="KW-0675">Receptor</keyword>
<dbReference type="GO" id="GO:0005886">
    <property type="term" value="C:plasma membrane"/>
    <property type="evidence" value="ECO:0007669"/>
    <property type="project" value="UniProtKB-SubCell"/>
</dbReference>
<comment type="caution">
    <text evidence="8">Lacks conserved residue(s) required for the propagation of feature annotation.</text>
</comment>
<evidence type="ECO:0000256" key="5">
    <source>
        <dbReference type="ARBA" id="ARBA00023136"/>
    </source>
</evidence>
<evidence type="ECO:0000256" key="7">
    <source>
        <dbReference type="ARBA" id="ARBA00023224"/>
    </source>
</evidence>
<feature type="transmembrane region" description="Helical" evidence="8">
    <location>
        <begin position="482"/>
        <end position="502"/>
    </location>
</feature>
<feature type="transmembrane region" description="Helical" evidence="8">
    <location>
        <begin position="355"/>
        <end position="375"/>
    </location>
</feature>
<name>A0AAG5DBE0_ANOAO</name>
<dbReference type="Proteomes" id="UP000075880">
    <property type="component" value="Unassembled WGS sequence"/>
</dbReference>
<keyword evidence="10" id="KW-1185">Reference proteome</keyword>
<evidence type="ECO:0000256" key="3">
    <source>
        <dbReference type="ARBA" id="ARBA00022692"/>
    </source>
</evidence>
<dbReference type="GO" id="GO:0030425">
    <property type="term" value="C:dendrite"/>
    <property type="evidence" value="ECO:0007669"/>
    <property type="project" value="TreeGrafter"/>
</dbReference>
<dbReference type="GO" id="GO:0007635">
    <property type="term" value="P:chemosensory behavior"/>
    <property type="evidence" value="ECO:0007669"/>
    <property type="project" value="TreeGrafter"/>
</dbReference>
<protein>
    <recommendedName>
        <fullName evidence="8">Gustatory receptor</fullName>
    </recommendedName>
</protein>
<dbReference type="GO" id="GO:0008049">
    <property type="term" value="P:male courtship behavior"/>
    <property type="evidence" value="ECO:0007669"/>
    <property type="project" value="TreeGrafter"/>
</dbReference>
<feature type="transmembrane region" description="Helical" evidence="8">
    <location>
        <begin position="197"/>
        <end position="217"/>
    </location>
</feature>
<feature type="transmembrane region" description="Helical" evidence="8">
    <location>
        <begin position="71"/>
        <end position="96"/>
    </location>
</feature>
<dbReference type="GO" id="GO:0043025">
    <property type="term" value="C:neuronal cell body"/>
    <property type="evidence" value="ECO:0007669"/>
    <property type="project" value="TreeGrafter"/>
</dbReference>
<proteinExistence type="inferred from homology"/>
<comment type="similarity">
    <text evidence="8">Belongs to the insect chemoreceptor superfamily. Gustatory receptor (GR) family.</text>
</comment>
<dbReference type="GO" id="GO:0050909">
    <property type="term" value="P:sensory perception of taste"/>
    <property type="evidence" value="ECO:0007669"/>
    <property type="project" value="InterPro"/>
</dbReference>
<keyword evidence="4 8" id="KW-1133">Transmembrane helix</keyword>
<dbReference type="InterPro" id="IPR013604">
    <property type="entry name" value="7TM_chemorcpt"/>
</dbReference>
<comment type="subcellular location">
    <subcellularLocation>
        <location evidence="1 8">Cell membrane</location>
        <topology evidence="1 8">Multi-pass membrane protein</topology>
    </subcellularLocation>
</comment>
<dbReference type="Pfam" id="PF08395">
    <property type="entry name" value="7tm_7"/>
    <property type="match status" value="2"/>
</dbReference>
<evidence type="ECO:0000256" key="6">
    <source>
        <dbReference type="ARBA" id="ARBA00023170"/>
    </source>
</evidence>
<feature type="transmembrane region" description="Helical" evidence="8">
    <location>
        <begin position="229"/>
        <end position="247"/>
    </location>
</feature>
<feature type="transmembrane region" description="Helical" evidence="8">
    <location>
        <begin position="164"/>
        <end position="185"/>
    </location>
</feature>
<keyword evidence="2 8" id="KW-1003">Cell membrane</keyword>
<keyword evidence="5 8" id="KW-0472">Membrane</keyword>